<dbReference type="AlphaFoldDB" id="E3G797"/>
<accession>E3G797</accession>
<dbReference type="STRING" id="701347.Entcl_2266"/>
<dbReference type="InterPro" id="IPR013976">
    <property type="entry name" value="HDOD"/>
</dbReference>
<evidence type="ECO:0000259" key="1">
    <source>
        <dbReference type="PROSITE" id="PS51833"/>
    </source>
</evidence>
<dbReference type="PANTHER" id="PTHR33525">
    <property type="match status" value="1"/>
</dbReference>
<dbReference type="SUPFAM" id="SSF141868">
    <property type="entry name" value="EAL domain-like"/>
    <property type="match status" value="1"/>
</dbReference>
<reference evidence="2 3" key="2">
    <citation type="journal article" date="2011" name="Stand. Genomic Sci.">
        <title>Complete genome sequence of 'Enterobacter lignolyticus' SCF1.</title>
        <authorList>
            <person name="Deangelis K.M."/>
            <person name="D'Haeseleer P."/>
            <person name="Chivian D."/>
            <person name="Fortney J.L."/>
            <person name="Khudyakov J."/>
            <person name="Simmons B."/>
            <person name="Woo H."/>
            <person name="Arkin A.P."/>
            <person name="Davenport K.W."/>
            <person name="Goodwin L."/>
            <person name="Chen A."/>
            <person name="Ivanova N."/>
            <person name="Kyrpides N.C."/>
            <person name="Mavromatis K."/>
            <person name="Woyke T."/>
            <person name="Hazen T.C."/>
        </authorList>
    </citation>
    <scope>NUCLEOTIDE SEQUENCE [LARGE SCALE GENOMIC DNA]</scope>
    <source>
        <strain evidence="2 3">SCF1</strain>
    </source>
</reference>
<gene>
    <name evidence="2" type="ordered locus">Entcl_2266</name>
</gene>
<dbReference type="KEGG" id="esc:Entcl_2266"/>
<dbReference type="RefSeq" id="WP_013366255.1">
    <property type="nucleotide sequence ID" value="NC_014618.1"/>
</dbReference>
<dbReference type="PROSITE" id="PS51833">
    <property type="entry name" value="HDOD"/>
    <property type="match status" value="1"/>
</dbReference>
<proteinExistence type="predicted"/>
<keyword evidence="3" id="KW-1185">Reference proteome</keyword>
<dbReference type="EMBL" id="CP002272">
    <property type="protein sequence ID" value="ADO48519.1"/>
    <property type="molecule type" value="Genomic_DNA"/>
</dbReference>
<dbReference type="InterPro" id="IPR035919">
    <property type="entry name" value="EAL_sf"/>
</dbReference>
<reference evidence="3" key="1">
    <citation type="submission" date="2010-10" db="EMBL/GenBank/DDBJ databases">
        <title>Complete sequence of Enterobacter cloacae SCF1.</title>
        <authorList>
            <consortium name="US DOE Joint Genome Institute"/>
            <person name="Lucas S."/>
            <person name="Copeland A."/>
            <person name="Lapidus A."/>
            <person name="Cheng J.-F."/>
            <person name="Bruce D."/>
            <person name="Goodwin L."/>
            <person name="Pitluck S."/>
            <person name="Davenport K."/>
            <person name="Detter J.C."/>
            <person name="Han C."/>
            <person name="Tapia R."/>
            <person name="Land M."/>
            <person name="Hauser L."/>
            <person name="Chang Y.-J."/>
            <person name="Jeffries C."/>
            <person name="Kyrpides N."/>
            <person name="Ivanova N."/>
            <person name="Mikhailova N."/>
            <person name="DeAngelis K."/>
            <person name="Arkin A.P."/>
            <person name="Chivian D."/>
            <person name="Edwards B."/>
            <person name="Woo H."/>
            <person name="Hazen T.C."/>
            <person name="Woyke T."/>
        </authorList>
    </citation>
    <scope>NUCLEOTIDE SEQUENCE [LARGE SCALE GENOMIC DNA]</scope>
    <source>
        <strain evidence="3">SCF1</strain>
    </source>
</reference>
<dbReference type="InterPro" id="IPR014408">
    <property type="entry name" value="dGMP_Pdiesterase_EAL/HD-GYP"/>
</dbReference>
<dbReference type="InterPro" id="IPR052340">
    <property type="entry name" value="RNase_Y/CdgJ"/>
</dbReference>
<dbReference type="HOGENOM" id="CLU_044951_2_0_6"/>
<evidence type="ECO:0000313" key="3">
    <source>
        <dbReference type="Proteomes" id="UP000006872"/>
    </source>
</evidence>
<dbReference type="eggNOG" id="COG3434">
    <property type="taxonomic scope" value="Bacteria"/>
</dbReference>
<evidence type="ECO:0000313" key="2">
    <source>
        <dbReference type="EMBL" id="ADO48519.1"/>
    </source>
</evidence>
<sequence length="409" mass="46961">MYAFTARQPIFDRNMKTVAYELLFRDGMENRFPDVSAEYATSRMISDQFLCIPSLRITGSHTAYINFPAQMIVNRCGEALPNDRVVIELLEESVPGAELLQAVRAMHARGACFALDDCTLSPDWDAFLPYVSVIKFDIRKNTPDEIFQYINERRPLLSRIQFLAEKVETQEEYRKYRAAGFSLFQGFFFCKPEIIKNRRLSHNQLTIFRLQMEVSRHNLDFPRIEALLKTDLTLSYKIMRYMKHIVCKQYGVCNFNKLTLKEILMYLGEDGLRRFVAVVALANLSHDSVSELYHLSMVRRKFCELMVGYIGKDALIYSAFLTGLFSLLETILEFPMEELIKQVAVPPDVSEALCGQPGILTDIVSVCRYYEQLDWESASKISEALGITAAGVTDAMKTATEWARDYSVF</sequence>
<dbReference type="PANTHER" id="PTHR33525:SF4">
    <property type="entry name" value="CYCLIC DI-GMP PHOSPHODIESTERASE CDGJ"/>
    <property type="match status" value="1"/>
</dbReference>
<dbReference type="Gene3D" id="3.20.20.450">
    <property type="entry name" value="EAL domain"/>
    <property type="match status" value="1"/>
</dbReference>
<name>E3G797_ENTLS</name>
<feature type="domain" description="HDOD" evidence="1">
    <location>
        <begin position="200"/>
        <end position="391"/>
    </location>
</feature>
<dbReference type="Proteomes" id="UP000006872">
    <property type="component" value="Chromosome"/>
</dbReference>
<dbReference type="Gene3D" id="1.10.3210.10">
    <property type="entry name" value="Hypothetical protein af1432"/>
    <property type="match status" value="1"/>
</dbReference>
<dbReference type="SUPFAM" id="SSF109604">
    <property type="entry name" value="HD-domain/PDEase-like"/>
    <property type="match status" value="1"/>
</dbReference>
<dbReference type="PIRSF" id="PIRSF003180">
    <property type="entry name" value="DiGMPpdiest_YuxH"/>
    <property type="match status" value="1"/>
</dbReference>
<protein>
    <submittedName>
        <fullName evidence="2">Diguanylate phosphodiesterase</fullName>
    </submittedName>
</protein>
<organism evidence="2 3">
    <name type="scientific">Enterobacter lignolyticus (strain SCF1)</name>
    <dbReference type="NCBI Taxonomy" id="701347"/>
    <lineage>
        <taxon>Bacteria</taxon>
        <taxon>Pseudomonadati</taxon>
        <taxon>Pseudomonadota</taxon>
        <taxon>Gammaproteobacteria</taxon>
        <taxon>Enterobacterales</taxon>
        <taxon>Enterobacteriaceae</taxon>
        <taxon>Pluralibacter</taxon>
    </lineage>
</organism>